<keyword evidence="2" id="KW-1185">Reference proteome</keyword>
<protein>
    <submittedName>
        <fullName evidence="1">Uncharacterized protein</fullName>
    </submittedName>
</protein>
<comment type="caution">
    <text evidence="1">The sequence shown here is derived from an EMBL/GenBank/DDBJ whole genome shotgun (WGS) entry which is preliminary data.</text>
</comment>
<proteinExistence type="predicted"/>
<gene>
    <name evidence="1" type="ORF">OWV82_010394</name>
</gene>
<evidence type="ECO:0000313" key="1">
    <source>
        <dbReference type="EMBL" id="KAJ4718750.1"/>
    </source>
</evidence>
<sequence length="118" mass="13397">MGKTKLISFAFLLLVMIFLQETQSMEGRNMNSERANELIPPELQNSKKIPKHEATKTINSGKSFQEFPNSAEKDFSSGNNHRICPHCFPFSAHQNPNPSDYDSPDLPRPCPCRHINKP</sequence>
<evidence type="ECO:0000313" key="2">
    <source>
        <dbReference type="Proteomes" id="UP001164539"/>
    </source>
</evidence>
<dbReference type="Proteomes" id="UP001164539">
    <property type="component" value="Chromosome 5"/>
</dbReference>
<organism evidence="1 2">
    <name type="scientific">Melia azedarach</name>
    <name type="common">Chinaberry tree</name>
    <dbReference type="NCBI Taxonomy" id="155640"/>
    <lineage>
        <taxon>Eukaryota</taxon>
        <taxon>Viridiplantae</taxon>
        <taxon>Streptophyta</taxon>
        <taxon>Embryophyta</taxon>
        <taxon>Tracheophyta</taxon>
        <taxon>Spermatophyta</taxon>
        <taxon>Magnoliopsida</taxon>
        <taxon>eudicotyledons</taxon>
        <taxon>Gunneridae</taxon>
        <taxon>Pentapetalae</taxon>
        <taxon>rosids</taxon>
        <taxon>malvids</taxon>
        <taxon>Sapindales</taxon>
        <taxon>Meliaceae</taxon>
        <taxon>Melia</taxon>
    </lineage>
</organism>
<name>A0ACC1Y4W0_MELAZ</name>
<reference evidence="1 2" key="1">
    <citation type="journal article" date="2023" name="Science">
        <title>Complex scaffold remodeling in plant triterpene biosynthesis.</title>
        <authorList>
            <person name="De La Pena R."/>
            <person name="Hodgson H."/>
            <person name="Liu J.C."/>
            <person name="Stephenson M.J."/>
            <person name="Martin A.C."/>
            <person name="Owen C."/>
            <person name="Harkess A."/>
            <person name="Leebens-Mack J."/>
            <person name="Jimenez L.E."/>
            <person name="Osbourn A."/>
            <person name="Sattely E.S."/>
        </authorList>
    </citation>
    <scope>NUCLEOTIDE SEQUENCE [LARGE SCALE GENOMIC DNA]</scope>
    <source>
        <strain evidence="2">cv. JPN11</strain>
        <tissue evidence="1">Leaf</tissue>
    </source>
</reference>
<dbReference type="EMBL" id="CM051398">
    <property type="protein sequence ID" value="KAJ4718750.1"/>
    <property type="molecule type" value="Genomic_DNA"/>
</dbReference>
<accession>A0ACC1Y4W0</accession>